<keyword evidence="10" id="KW-1185">Reference proteome</keyword>
<evidence type="ECO:0000256" key="4">
    <source>
        <dbReference type="ARBA" id="ARBA00022833"/>
    </source>
</evidence>
<accession>A0A7J7L7K0</accession>
<feature type="region of interest" description="Disordered" evidence="7">
    <location>
        <begin position="56"/>
        <end position="95"/>
    </location>
</feature>
<dbReference type="GO" id="GO:0009788">
    <property type="term" value="P:negative regulation of abscisic acid-activated signaling pathway"/>
    <property type="evidence" value="ECO:0007669"/>
    <property type="project" value="InterPro"/>
</dbReference>
<dbReference type="EMBL" id="JACGCM010002569">
    <property type="protein sequence ID" value="KAF6138518.1"/>
    <property type="molecule type" value="Genomic_DNA"/>
</dbReference>
<dbReference type="PROSITE" id="PS00028">
    <property type="entry name" value="ZINC_FINGER_C2H2_1"/>
    <property type="match status" value="1"/>
</dbReference>
<feature type="compositionally biased region" description="Basic and acidic residues" evidence="7">
    <location>
        <begin position="63"/>
        <end position="75"/>
    </location>
</feature>
<evidence type="ECO:0000259" key="8">
    <source>
        <dbReference type="PROSITE" id="PS50157"/>
    </source>
</evidence>
<keyword evidence="2" id="KW-0479">Metal-binding</keyword>
<dbReference type="InterPro" id="IPR044246">
    <property type="entry name" value="ZFP3-like"/>
</dbReference>
<reference evidence="9 10" key="1">
    <citation type="journal article" date="2020" name="IScience">
        <title>Genome Sequencing of the Endangered Kingdonia uniflora (Circaeasteraceae, Ranunculales) Reveals Potential Mechanisms of Evolutionary Specialization.</title>
        <authorList>
            <person name="Sun Y."/>
            <person name="Deng T."/>
            <person name="Zhang A."/>
            <person name="Moore M.J."/>
            <person name="Landis J.B."/>
            <person name="Lin N."/>
            <person name="Zhang H."/>
            <person name="Zhang X."/>
            <person name="Huang J."/>
            <person name="Zhang X."/>
            <person name="Sun H."/>
            <person name="Wang H."/>
        </authorList>
    </citation>
    <scope>NUCLEOTIDE SEQUENCE [LARGE SCALE GENOMIC DNA]</scope>
    <source>
        <strain evidence="9">TB1705</strain>
        <tissue evidence="9">Leaf</tissue>
    </source>
</reference>
<evidence type="ECO:0000313" key="9">
    <source>
        <dbReference type="EMBL" id="KAF6138518.1"/>
    </source>
</evidence>
<dbReference type="PROSITE" id="PS50157">
    <property type="entry name" value="ZINC_FINGER_C2H2_2"/>
    <property type="match status" value="1"/>
</dbReference>
<keyword evidence="3 6" id="KW-0863">Zinc-finger</keyword>
<dbReference type="Gene3D" id="3.30.160.60">
    <property type="entry name" value="Classic Zinc Finger"/>
    <property type="match status" value="1"/>
</dbReference>
<evidence type="ECO:0000256" key="1">
    <source>
        <dbReference type="ARBA" id="ARBA00004123"/>
    </source>
</evidence>
<gene>
    <name evidence="9" type="ORF">GIB67_022552</name>
</gene>
<dbReference type="Pfam" id="PF13912">
    <property type="entry name" value="zf-C2H2_6"/>
    <property type="match status" value="1"/>
</dbReference>
<dbReference type="OrthoDB" id="1933825at2759"/>
<dbReference type="SUPFAM" id="SSF57667">
    <property type="entry name" value="beta-beta-alpha zinc fingers"/>
    <property type="match status" value="1"/>
</dbReference>
<evidence type="ECO:0000256" key="2">
    <source>
        <dbReference type="ARBA" id="ARBA00022723"/>
    </source>
</evidence>
<keyword evidence="5" id="KW-0539">Nucleus</keyword>
<dbReference type="PANTHER" id="PTHR47287">
    <property type="entry name" value="C2H2 AND C2HC ZINC FINGERS SUPERFAMILY PROTEIN"/>
    <property type="match status" value="1"/>
</dbReference>
<dbReference type="Proteomes" id="UP000541444">
    <property type="component" value="Unassembled WGS sequence"/>
</dbReference>
<evidence type="ECO:0000256" key="3">
    <source>
        <dbReference type="ARBA" id="ARBA00022771"/>
    </source>
</evidence>
<proteinExistence type="predicted"/>
<dbReference type="InterPro" id="IPR013087">
    <property type="entry name" value="Znf_C2H2_type"/>
</dbReference>
<evidence type="ECO:0000313" key="10">
    <source>
        <dbReference type="Proteomes" id="UP000541444"/>
    </source>
</evidence>
<evidence type="ECO:0000256" key="5">
    <source>
        <dbReference type="ARBA" id="ARBA00023242"/>
    </source>
</evidence>
<dbReference type="PANTHER" id="PTHR47287:SF15">
    <property type="entry name" value="ZINC FINGER PROTEIN 3-LIKE"/>
    <property type="match status" value="1"/>
</dbReference>
<evidence type="ECO:0000256" key="6">
    <source>
        <dbReference type="PROSITE-ProRule" id="PRU00042"/>
    </source>
</evidence>
<evidence type="ECO:0000256" key="7">
    <source>
        <dbReference type="SAM" id="MobiDB-lite"/>
    </source>
</evidence>
<dbReference type="GO" id="GO:0005634">
    <property type="term" value="C:nucleus"/>
    <property type="evidence" value="ECO:0007669"/>
    <property type="project" value="UniProtKB-SubCell"/>
</dbReference>
<keyword evidence="4" id="KW-0862">Zinc</keyword>
<comment type="caution">
    <text evidence="9">The sequence shown here is derived from an EMBL/GenBank/DDBJ whole genome shotgun (WGS) entry which is preliminary data.</text>
</comment>
<name>A0A7J7L7K0_9MAGN</name>
<dbReference type="AlphaFoldDB" id="A0A7J7L7K0"/>
<organism evidence="9 10">
    <name type="scientific">Kingdonia uniflora</name>
    <dbReference type="NCBI Taxonomy" id="39325"/>
    <lineage>
        <taxon>Eukaryota</taxon>
        <taxon>Viridiplantae</taxon>
        <taxon>Streptophyta</taxon>
        <taxon>Embryophyta</taxon>
        <taxon>Tracheophyta</taxon>
        <taxon>Spermatophyta</taxon>
        <taxon>Magnoliopsida</taxon>
        <taxon>Ranunculales</taxon>
        <taxon>Circaeasteraceae</taxon>
        <taxon>Kingdonia</taxon>
    </lineage>
</organism>
<dbReference type="GO" id="GO:0008270">
    <property type="term" value="F:zinc ion binding"/>
    <property type="evidence" value="ECO:0007669"/>
    <property type="project" value="UniProtKB-KW"/>
</dbReference>
<protein>
    <recommendedName>
        <fullName evidence="8">C2H2-type domain-containing protein</fullName>
    </recommendedName>
</protein>
<dbReference type="InterPro" id="IPR036236">
    <property type="entry name" value="Znf_C2H2_sf"/>
</dbReference>
<feature type="domain" description="C2H2-type" evidence="8">
    <location>
        <begin position="41"/>
        <end position="68"/>
    </location>
</feature>
<comment type="subcellular location">
    <subcellularLocation>
        <location evidence="1">Nucleus</location>
    </subcellularLocation>
</comment>
<sequence>MEYKPRGSLDLSLSPNLELVLDPSSSSSSSSSLSPLDRRVFSCNYCKRKFHSSQALGGHQNAHKLERSLEKRSRELSSSLRPHGSTSNNYFKQPQPPVINFQYQGHVGRFSGEMMNYGRRETGSCDNWSDQGDGSWRNGYHLENNVRKEDYDHIDLSLKL</sequence>